<keyword evidence="3" id="KW-0288">FMN</keyword>
<dbReference type="AlphaFoldDB" id="A0A6J7P7N0"/>
<evidence type="ECO:0000256" key="1">
    <source>
        <dbReference type="ARBA" id="ARBA00001917"/>
    </source>
</evidence>
<evidence type="ECO:0000256" key="5">
    <source>
        <dbReference type="ARBA" id="ARBA00024042"/>
    </source>
</evidence>
<evidence type="ECO:0000256" key="3">
    <source>
        <dbReference type="ARBA" id="ARBA00022643"/>
    </source>
</evidence>
<dbReference type="InterPro" id="IPR013785">
    <property type="entry name" value="Aldolase_TIM"/>
</dbReference>
<gene>
    <name evidence="7" type="ORF">UFOPK3773_01456</name>
    <name evidence="8" type="ORF">UFOPK3992_00667</name>
</gene>
<dbReference type="PIRSF" id="PIRSF000138">
    <property type="entry name" value="Al-hdrx_acd_dh"/>
    <property type="match status" value="1"/>
</dbReference>
<protein>
    <submittedName>
        <fullName evidence="8">Unannotated protein</fullName>
    </submittedName>
</protein>
<reference evidence="8" key="1">
    <citation type="submission" date="2020-05" db="EMBL/GenBank/DDBJ databases">
        <authorList>
            <person name="Chiriac C."/>
            <person name="Salcher M."/>
            <person name="Ghai R."/>
            <person name="Kavagutti S V."/>
        </authorList>
    </citation>
    <scope>NUCLEOTIDE SEQUENCE</scope>
</reference>
<dbReference type="InterPro" id="IPR008259">
    <property type="entry name" value="FMN_hydac_DH_AS"/>
</dbReference>
<evidence type="ECO:0000313" key="7">
    <source>
        <dbReference type="EMBL" id="CAB4951905.1"/>
    </source>
</evidence>
<dbReference type="EMBL" id="CAFBNF010000176">
    <property type="protein sequence ID" value="CAB4951905.1"/>
    <property type="molecule type" value="Genomic_DNA"/>
</dbReference>
<accession>A0A6J7P7N0</accession>
<dbReference type="PANTHER" id="PTHR10578">
    <property type="entry name" value="S -2-HYDROXY-ACID OXIDASE-RELATED"/>
    <property type="match status" value="1"/>
</dbReference>
<evidence type="ECO:0000313" key="8">
    <source>
        <dbReference type="EMBL" id="CAB5001426.1"/>
    </source>
</evidence>
<name>A0A6J7P7N0_9ZZZZ</name>
<comment type="cofactor">
    <cofactor evidence="1">
        <name>FMN</name>
        <dbReference type="ChEBI" id="CHEBI:58210"/>
    </cofactor>
</comment>
<evidence type="ECO:0000259" key="6">
    <source>
        <dbReference type="PROSITE" id="PS51349"/>
    </source>
</evidence>
<dbReference type="Pfam" id="PF01070">
    <property type="entry name" value="FMN_dh"/>
    <property type="match status" value="1"/>
</dbReference>
<dbReference type="FunFam" id="3.20.20.70:FF:000029">
    <property type="entry name" value="L-lactate dehydrogenase"/>
    <property type="match status" value="1"/>
</dbReference>
<dbReference type="GO" id="GO:0010181">
    <property type="term" value="F:FMN binding"/>
    <property type="evidence" value="ECO:0007669"/>
    <property type="project" value="InterPro"/>
</dbReference>
<dbReference type="CDD" id="cd02809">
    <property type="entry name" value="alpha_hydroxyacid_oxid_FMN"/>
    <property type="match status" value="1"/>
</dbReference>
<dbReference type="PROSITE" id="PS51349">
    <property type="entry name" value="FMN_HYDROXY_ACID_DH_2"/>
    <property type="match status" value="1"/>
</dbReference>
<dbReference type="PROSITE" id="PS00557">
    <property type="entry name" value="FMN_HYDROXY_ACID_DH_1"/>
    <property type="match status" value="1"/>
</dbReference>
<dbReference type="GO" id="GO:0016614">
    <property type="term" value="F:oxidoreductase activity, acting on CH-OH group of donors"/>
    <property type="evidence" value="ECO:0007669"/>
    <property type="project" value="UniProtKB-ARBA"/>
</dbReference>
<dbReference type="Gene3D" id="3.20.20.70">
    <property type="entry name" value="Aldolase class I"/>
    <property type="match status" value="1"/>
</dbReference>
<dbReference type="InterPro" id="IPR000262">
    <property type="entry name" value="FMN-dep_DH"/>
</dbReference>
<keyword evidence="4" id="KW-0560">Oxidoreductase</keyword>
<evidence type="ECO:0000256" key="4">
    <source>
        <dbReference type="ARBA" id="ARBA00023002"/>
    </source>
</evidence>
<dbReference type="PANTHER" id="PTHR10578:SF107">
    <property type="entry name" value="2-HYDROXYACID OXIDASE 1"/>
    <property type="match status" value="1"/>
</dbReference>
<keyword evidence="2" id="KW-0285">Flavoprotein</keyword>
<dbReference type="InterPro" id="IPR012133">
    <property type="entry name" value="Alpha-hydoxy_acid_DH_FMN"/>
</dbReference>
<comment type="similarity">
    <text evidence="5">Belongs to the FMN-dependent alpha-hydroxy acid dehydrogenase family.</text>
</comment>
<dbReference type="SUPFAM" id="SSF51395">
    <property type="entry name" value="FMN-linked oxidoreductases"/>
    <property type="match status" value="1"/>
</dbReference>
<evidence type="ECO:0000256" key="2">
    <source>
        <dbReference type="ARBA" id="ARBA00022630"/>
    </source>
</evidence>
<feature type="domain" description="FMN hydroxy acid dehydrogenase" evidence="6">
    <location>
        <begin position="12"/>
        <end position="388"/>
    </location>
</feature>
<proteinExistence type="inferred from homology"/>
<sequence>MIGLRSPFAGPDRLARASTITELRSIARRRTPRAVFDYTDGAAGEELSLTRSREAYRRVEFRPRVLRDVATVDTSVTVLGSRAALPILFGPTGFTRMMHHEGEPAVARVTAEFGIPYTLSTLGTTSAEDLALVAPGARRWFQLYLWREKASRGELVDKVSRSGYEAIMLTVDTVVAGSRLRDVRNGLTVPPQLRLRTAVGMARFPRWWSNLLTTAPLEFASLRSTEGTVADLINGVFDPSITLDDVKWLQQNWSGKVIVKGVQSVDDAVLLADAGVDAIVLSNHGGRQLDRSVVPLELLPDVRAAVGRRIEVYVDGGIMSGADAVAAVGLGADAVLVGRAYLYGLMAGGEAGVRRVAQIFTAEVEQTMRLLGITSLSQLEPGMVRLRP</sequence>
<dbReference type="EMBL" id="CAFBOZ010000077">
    <property type="protein sequence ID" value="CAB5001426.1"/>
    <property type="molecule type" value="Genomic_DNA"/>
</dbReference>
<dbReference type="InterPro" id="IPR037396">
    <property type="entry name" value="FMN_HAD"/>
</dbReference>
<organism evidence="8">
    <name type="scientific">freshwater metagenome</name>
    <dbReference type="NCBI Taxonomy" id="449393"/>
    <lineage>
        <taxon>unclassified sequences</taxon>
        <taxon>metagenomes</taxon>
        <taxon>ecological metagenomes</taxon>
    </lineage>
</organism>